<dbReference type="Gene3D" id="3.10.310.10">
    <property type="entry name" value="Diaminopimelate Epimerase, Chain A, domain 1"/>
    <property type="match status" value="2"/>
</dbReference>
<proteinExistence type="inferred from homology"/>
<dbReference type="GO" id="GO:0005737">
    <property type="term" value="C:cytoplasm"/>
    <property type="evidence" value="ECO:0007669"/>
    <property type="project" value="TreeGrafter"/>
</dbReference>
<dbReference type="NCBIfam" id="TIGR00654">
    <property type="entry name" value="PhzF_family"/>
    <property type="match status" value="1"/>
</dbReference>
<dbReference type="SUPFAM" id="SSF54506">
    <property type="entry name" value="Diaminopimelate epimerase-like"/>
    <property type="match status" value="1"/>
</dbReference>
<evidence type="ECO:0000256" key="2">
    <source>
        <dbReference type="PIRSR" id="PIRSR016184-1"/>
    </source>
</evidence>
<evidence type="ECO:0000313" key="5">
    <source>
        <dbReference type="Proteomes" id="UP000234456"/>
    </source>
</evidence>
<dbReference type="RefSeq" id="WP_102063888.1">
    <property type="nucleotide sequence ID" value="NZ_PKQE01000001.1"/>
</dbReference>
<feature type="active site" evidence="2">
    <location>
        <position position="46"/>
    </location>
</feature>
<dbReference type="PIRSF" id="PIRSF016184">
    <property type="entry name" value="PhzC_PhzF"/>
    <property type="match status" value="1"/>
</dbReference>
<dbReference type="GO" id="GO:0016853">
    <property type="term" value="F:isomerase activity"/>
    <property type="evidence" value="ECO:0007669"/>
    <property type="project" value="TreeGrafter"/>
</dbReference>
<comment type="caution">
    <text evidence="3">The sequence shown here is derived from an EMBL/GenBank/DDBJ whole genome shotgun (WGS) entry which is preliminary data.</text>
</comment>
<dbReference type="AlphaFoldDB" id="A0A2N4TKA4"/>
<dbReference type="EMBL" id="PKQE01000008">
    <property type="protein sequence ID" value="PLC40139.1"/>
    <property type="molecule type" value="Genomic_DNA"/>
</dbReference>
<organism evidence="3 5">
    <name type="scientific">Ralstonia pickettii</name>
    <name type="common">Burkholderia pickettii</name>
    <dbReference type="NCBI Taxonomy" id="329"/>
    <lineage>
        <taxon>Bacteria</taxon>
        <taxon>Pseudomonadati</taxon>
        <taxon>Pseudomonadota</taxon>
        <taxon>Betaproteobacteria</taxon>
        <taxon>Burkholderiales</taxon>
        <taxon>Burkholderiaceae</taxon>
        <taxon>Ralstonia</taxon>
    </lineage>
</organism>
<name>A0A2N4TKA4_RALPI</name>
<evidence type="ECO:0000313" key="4">
    <source>
        <dbReference type="EMBL" id="PLC43206.1"/>
    </source>
</evidence>
<dbReference type="PANTHER" id="PTHR13774:SF32">
    <property type="entry name" value="ANTISENSE-ENHANCING SEQUENCE 1"/>
    <property type="match status" value="1"/>
</dbReference>
<accession>A0A2N4TKA4</accession>
<dbReference type="PANTHER" id="PTHR13774">
    <property type="entry name" value="PHENAZINE BIOSYNTHESIS PROTEIN"/>
    <property type="match status" value="1"/>
</dbReference>
<dbReference type="OrthoDB" id="9788221at2"/>
<evidence type="ECO:0000256" key="1">
    <source>
        <dbReference type="ARBA" id="ARBA00008270"/>
    </source>
</evidence>
<comment type="similarity">
    <text evidence="1">Belongs to the PhzF family.</text>
</comment>
<dbReference type="InterPro" id="IPR003719">
    <property type="entry name" value="Phenazine_PhzF-like"/>
</dbReference>
<dbReference type="Proteomes" id="UP000234456">
    <property type="component" value="Unassembled WGS sequence"/>
</dbReference>
<sequence length="304" mass="32307">MKRRYVTADVFTDIPLQGNPVAVVLDCEGLSTEQMQSIAAEFGYTETTFVFPPGDPSHTAWVRIFTPSREIPFAGHPNIGTAFVLATKAVEAGEPLPNTLVFDEAAGLVPVRQLLEGNTVVGGELVAPEQLSLRSEVAVDSVAACLSLDANDIQVDVHQPIVASVGLPFLIVELRSRDALRRCVPNPVAYKATLPLDGAVSIYAYTRDIGEDGIQAGCDLQSRMFTPRMTEDPATGSATGATVALLAAARSVPELTLRVRQGVDMGRPSTLLASCEKTGDTSTVRVGGTCVAVMEGTFWLPVLH</sequence>
<dbReference type="EMBL" id="PKQE01000001">
    <property type="protein sequence ID" value="PLC43206.1"/>
    <property type="molecule type" value="Genomic_DNA"/>
</dbReference>
<reference evidence="3 5" key="1">
    <citation type="submission" date="2017-12" db="EMBL/GenBank/DDBJ databases">
        <title>Draft genome sequence of Ralstonia pickettii 52.</title>
        <authorList>
            <person name="Zheng B."/>
        </authorList>
    </citation>
    <scope>NUCLEOTIDE SEQUENCE [LARGE SCALE GENOMIC DNA]</scope>
    <source>
        <strain evidence="3 5">52</strain>
    </source>
</reference>
<evidence type="ECO:0000313" key="3">
    <source>
        <dbReference type="EMBL" id="PLC40139.1"/>
    </source>
</evidence>
<gene>
    <name evidence="4" type="ORF">C0Q88_00205</name>
    <name evidence="3" type="ORF">C0Q88_24345</name>
</gene>
<protein>
    <submittedName>
        <fullName evidence="3">PhzF family phenazine biosynthesis protein</fullName>
    </submittedName>
</protein>
<dbReference type="Pfam" id="PF02567">
    <property type="entry name" value="PhzC-PhzF"/>
    <property type="match status" value="1"/>
</dbReference>